<dbReference type="InterPro" id="IPR011856">
    <property type="entry name" value="tRNA_endonuc-like_dom_sf"/>
</dbReference>
<evidence type="ECO:0000259" key="2">
    <source>
        <dbReference type="Pfam" id="PF04471"/>
    </source>
</evidence>
<dbReference type="EMBL" id="JBBDGN010000006">
    <property type="protein sequence ID" value="MEJ1091529.1"/>
    <property type="molecule type" value="Genomic_DNA"/>
</dbReference>
<evidence type="ECO:0000313" key="4">
    <source>
        <dbReference type="EMBL" id="MEJ1091529.1"/>
    </source>
</evidence>
<feature type="domain" description="Restriction endonuclease type IV Mrr" evidence="2">
    <location>
        <begin position="168"/>
        <end position="224"/>
    </location>
</feature>
<dbReference type="Pfam" id="PF14338">
    <property type="entry name" value="Mrr_N"/>
    <property type="match status" value="1"/>
</dbReference>
<feature type="domain" description="Restriction system protein Mrr-like N-terminal" evidence="3">
    <location>
        <begin position="8"/>
        <end position="94"/>
    </location>
</feature>
<name>A0ABU8LJM9_9MICO</name>
<dbReference type="SUPFAM" id="SSF52980">
    <property type="entry name" value="Restriction endonuclease-like"/>
    <property type="match status" value="1"/>
</dbReference>
<gene>
    <name evidence="4" type="ORF">WDU93_07445</name>
</gene>
<dbReference type="RefSeq" id="WP_337319142.1">
    <property type="nucleotide sequence ID" value="NZ_JBBDGN010000006.1"/>
</dbReference>
<comment type="caution">
    <text evidence="4">The sequence shown here is derived from an EMBL/GenBank/DDBJ whole genome shotgun (WGS) entry which is preliminary data.</text>
</comment>
<reference evidence="4 5" key="1">
    <citation type="submission" date="2024-02" db="EMBL/GenBank/DDBJ databases">
        <authorList>
            <person name="Saticioglu I.B."/>
        </authorList>
    </citation>
    <scope>NUCLEOTIDE SEQUENCE [LARGE SCALE GENOMIC DNA]</scope>
    <source>
        <strain evidence="4 5">Mu-43</strain>
    </source>
</reference>
<protein>
    <submittedName>
        <fullName evidence="4">Mrr restriction system protein</fullName>
    </submittedName>
</protein>
<dbReference type="Pfam" id="PF04471">
    <property type="entry name" value="Mrr_cat"/>
    <property type="match status" value="1"/>
</dbReference>
<feature type="non-terminal residue" evidence="4">
    <location>
        <position position="225"/>
    </location>
</feature>
<evidence type="ECO:0000256" key="1">
    <source>
        <dbReference type="SAM" id="MobiDB-lite"/>
    </source>
</evidence>
<keyword evidence="5" id="KW-1185">Reference proteome</keyword>
<dbReference type="InterPro" id="IPR007560">
    <property type="entry name" value="Restrct_endonuc_IV_Mrr"/>
</dbReference>
<feature type="region of interest" description="Disordered" evidence="1">
    <location>
        <begin position="118"/>
        <end position="147"/>
    </location>
</feature>
<proteinExistence type="predicted"/>
<accession>A0ABU8LJM9</accession>
<dbReference type="Proteomes" id="UP001366085">
    <property type="component" value="Unassembled WGS sequence"/>
</dbReference>
<feature type="compositionally biased region" description="Acidic residues" evidence="1">
    <location>
        <begin position="138"/>
        <end position="147"/>
    </location>
</feature>
<evidence type="ECO:0000259" key="3">
    <source>
        <dbReference type="Pfam" id="PF14338"/>
    </source>
</evidence>
<evidence type="ECO:0000313" key="5">
    <source>
        <dbReference type="Proteomes" id="UP001366085"/>
    </source>
</evidence>
<dbReference type="InterPro" id="IPR025745">
    <property type="entry name" value="Mrr-like_N_dom"/>
</dbReference>
<dbReference type="InterPro" id="IPR011335">
    <property type="entry name" value="Restrct_endonuc-II-like"/>
</dbReference>
<dbReference type="Gene3D" id="3.40.1350.10">
    <property type="match status" value="1"/>
</dbReference>
<organism evidence="4 5">
    <name type="scientific">Microbacterium istanbulense</name>
    <dbReference type="NCBI Taxonomy" id="3122049"/>
    <lineage>
        <taxon>Bacteria</taxon>
        <taxon>Bacillati</taxon>
        <taxon>Actinomycetota</taxon>
        <taxon>Actinomycetes</taxon>
        <taxon>Micrococcales</taxon>
        <taxon>Microbacteriaceae</taxon>
        <taxon>Microbacterium</taxon>
    </lineage>
</organism>
<sequence length="225" mass="24878">MSAQIPKYSDLLLPTLRAVSELGGSGSISEIVAKVIKLEEFTEEQQDILHNGGPETKIGYRVAWARTYLKFFGLLTNSARGVWAITEAGDQFLNDPTTSDDDRTAQLLRMKAEKLREAAQERASRGATPEPPVRPAEAEDADEVDELDAVDASSSWKERLIATLTSESFSPAQFERLAQRLLREADFESVTVTGRSGDQGIDGIGIYRLGLLSFPVYFQCKRYKG</sequence>